<comment type="subcellular location">
    <subcellularLocation>
        <location evidence="1">Cytoplasm</location>
    </subcellularLocation>
</comment>
<name>A0A3S3PM63_9ACAR</name>
<reference evidence="8 9" key="1">
    <citation type="journal article" date="2018" name="Gigascience">
        <title>Genomes of trombidid mites reveal novel predicted allergens and laterally-transferred genes associated with secondary metabolism.</title>
        <authorList>
            <person name="Dong X."/>
            <person name="Chaisiri K."/>
            <person name="Xia D."/>
            <person name="Armstrong S.D."/>
            <person name="Fang Y."/>
            <person name="Donnelly M.J."/>
            <person name="Kadowaki T."/>
            <person name="McGarry J.W."/>
            <person name="Darby A.C."/>
            <person name="Makepeace B.L."/>
        </authorList>
    </citation>
    <scope>NUCLEOTIDE SEQUENCE [LARGE SCALE GENOMIC DNA]</scope>
    <source>
        <strain evidence="8">UoL-WK</strain>
    </source>
</reference>
<evidence type="ECO:0000256" key="3">
    <source>
        <dbReference type="ARBA" id="ARBA00022723"/>
    </source>
</evidence>
<proteinExistence type="predicted"/>
<evidence type="ECO:0000313" key="9">
    <source>
        <dbReference type="Proteomes" id="UP000285301"/>
    </source>
</evidence>
<dbReference type="EMBL" id="NCKU01005648">
    <property type="protein sequence ID" value="RWS04312.1"/>
    <property type="molecule type" value="Genomic_DNA"/>
</dbReference>
<feature type="domain" description="RZ-type" evidence="7">
    <location>
        <begin position="321"/>
        <end position="391"/>
    </location>
</feature>
<accession>A0A3S3PM63</accession>
<evidence type="ECO:0000259" key="7">
    <source>
        <dbReference type="PROSITE" id="PS51981"/>
    </source>
</evidence>
<gene>
    <name evidence="8" type="ORF">B4U79_06896</name>
</gene>
<evidence type="ECO:0000256" key="6">
    <source>
        <dbReference type="ARBA" id="ARBA00022859"/>
    </source>
</evidence>
<dbReference type="GO" id="GO:0002376">
    <property type="term" value="P:immune system process"/>
    <property type="evidence" value="ECO:0007669"/>
    <property type="project" value="UniProtKB-KW"/>
</dbReference>
<evidence type="ECO:0000256" key="1">
    <source>
        <dbReference type="ARBA" id="ARBA00004496"/>
    </source>
</evidence>
<keyword evidence="3" id="KW-0479">Metal-binding</keyword>
<dbReference type="Proteomes" id="UP000285301">
    <property type="component" value="Unassembled WGS sequence"/>
</dbReference>
<evidence type="ECO:0000313" key="8">
    <source>
        <dbReference type="EMBL" id="RWS04312.1"/>
    </source>
</evidence>
<evidence type="ECO:0000256" key="2">
    <source>
        <dbReference type="ARBA" id="ARBA00022490"/>
    </source>
</evidence>
<protein>
    <submittedName>
        <fullName evidence="8">NFX1-type zinc finger-containing protein 1-like protein</fullName>
    </submittedName>
</protein>
<keyword evidence="4" id="KW-0863">Zinc-finger</keyword>
<organism evidence="8 9">
    <name type="scientific">Dinothrombium tinctorium</name>
    <dbReference type="NCBI Taxonomy" id="1965070"/>
    <lineage>
        <taxon>Eukaryota</taxon>
        <taxon>Metazoa</taxon>
        <taxon>Ecdysozoa</taxon>
        <taxon>Arthropoda</taxon>
        <taxon>Chelicerata</taxon>
        <taxon>Arachnida</taxon>
        <taxon>Acari</taxon>
        <taxon>Acariformes</taxon>
        <taxon>Trombidiformes</taxon>
        <taxon>Prostigmata</taxon>
        <taxon>Anystina</taxon>
        <taxon>Parasitengona</taxon>
        <taxon>Trombidioidea</taxon>
        <taxon>Trombidiidae</taxon>
        <taxon>Dinothrombium</taxon>
    </lineage>
</organism>
<keyword evidence="6" id="KW-0391">Immunity</keyword>
<dbReference type="AlphaFoldDB" id="A0A3S3PM63"/>
<evidence type="ECO:0000256" key="4">
    <source>
        <dbReference type="ARBA" id="ARBA00022771"/>
    </source>
</evidence>
<evidence type="ECO:0000256" key="5">
    <source>
        <dbReference type="ARBA" id="ARBA00022833"/>
    </source>
</evidence>
<keyword evidence="5" id="KW-0862">Zinc</keyword>
<dbReference type="PROSITE" id="PS51981">
    <property type="entry name" value="ZF_RZ"/>
    <property type="match status" value="1"/>
</dbReference>
<keyword evidence="2" id="KW-0963">Cytoplasm</keyword>
<dbReference type="STRING" id="1965070.A0A3S3PM63"/>
<keyword evidence="9" id="KW-1185">Reference proteome</keyword>
<dbReference type="GO" id="GO:0008270">
    <property type="term" value="F:zinc ion binding"/>
    <property type="evidence" value="ECO:0007669"/>
    <property type="project" value="UniProtKB-KW"/>
</dbReference>
<comment type="caution">
    <text evidence="8">The sequence shown here is derived from an EMBL/GenBank/DDBJ whole genome shotgun (WGS) entry which is preliminary data.</text>
</comment>
<dbReference type="GO" id="GO:0005737">
    <property type="term" value="C:cytoplasm"/>
    <property type="evidence" value="ECO:0007669"/>
    <property type="project" value="UniProtKB-SubCell"/>
</dbReference>
<dbReference type="Pfam" id="PF20173">
    <property type="entry name" value="ZnF_RZ-type"/>
    <property type="match status" value="1"/>
</dbReference>
<dbReference type="InterPro" id="IPR046439">
    <property type="entry name" value="ZF_RZ_dom"/>
</dbReference>
<dbReference type="OrthoDB" id="2423195at2759"/>
<sequence length="409" mass="47491">MKCGEKCDRDICDEPCKKKLKKCKHNCIGICGEKCPELCRICNKDRVNEIFFGTEEEVDARFVVLNDCKHILEIEGLKQWLQLNSNDNNEEKTDIQLKTCPKCKTPIRTTKLFNSSIQQTHRDIERVKQLYFGSFEDNEKRSLELHQKLYNMHNMNFDSKLFQAVYQSKSMQYFNVIIKNYIDKFKSRDPEVPKVLYKHELEIIFNMIQILEKIFDLILKLKDYENEFLEKRLHCLLRFLIDSFENNEQQLDDILKEIQVLSLFEQIAMLRKKHSSNDNTTQLLNKAEAIICKYNAVSEEEIAQFKSLLNEASKMITGLGISFEEKQMILKAMNFGQRGHWYKCPNGHIYCITECGGAMQQSICPECREAIGGGSHRLLSSNSVATEMDGASIGAFDQNVQVWNANQGI</sequence>